<dbReference type="PANTHER" id="PTHR35563:SF2">
    <property type="entry name" value="BARREL METAL-DEPENDENT HYDROLASE, PUTATIVE (AFU_ORTHOLOGUE AFUA_1G16240)-RELATED"/>
    <property type="match status" value="1"/>
</dbReference>
<keyword evidence="3" id="KW-0378">Hydrolase</keyword>
<dbReference type="PANTHER" id="PTHR35563">
    <property type="entry name" value="BARREL METAL-DEPENDENT HYDROLASE, PUTATIVE (AFU_ORTHOLOGUE AFUA_1G16240)-RELATED"/>
    <property type="match status" value="1"/>
</dbReference>
<dbReference type="SUPFAM" id="SSF51556">
    <property type="entry name" value="Metallo-dependent hydrolases"/>
    <property type="match status" value="1"/>
</dbReference>
<evidence type="ECO:0000256" key="1">
    <source>
        <dbReference type="SAM" id="MobiDB-lite"/>
    </source>
</evidence>
<dbReference type="Gene3D" id="3.20.20.140">
    <property type="entry name" value="Metal-dependent hydrolases"/>
    <property type="match status" value="1"/>
</dbReference>
<keyword evidence="4" id="KW-1185">Reference proteome</keyword>
<proteinExistence type="predicted"/>
<evidence type="ECO:0000313" key="4">
    <source>
        <dbReference type="Proteomes" id="UP000620596"/>
    </source>
</evidence>
<dbReference type="AlphaFoldDB" id="A0A916WME9"/>
<reference evidence="3" key="1">
    <citation type="journal article" date="2014" name="Int. J. Syst. Evol. Microbiol.">
        <title>Complete genome sequence of Corynebacterium casei LMG S-19264T (=DSM 44701T), isolated from a smear-ripened cheese.</title>
        <authorList>
            <consortium name="US DOE Joint Genome Institute (JGI-PGF)"/>
            <person name="Walter F."/>
            <person name="Albersmeier A."/>
            <person name="Kalinowski J."/>
            <person name="Ruckert C."/>
        </authorList>
    </citation>
    <scope>NUCLEOTIDE SEQUENCE</scope>
    <source>
        <strain evidence="3">CGMCC 1.15322</strain>
    </source>
</reference>
<dbReference type="EMBL" id="BMIG01000018">
    <property type="protein sequence ID" value="GGB12034.1"/>
    <property type="molecule type" value="Genomic_DNA"/>
</dbReference>
<feature type="region of interest" description="Disordered" evidence="1">
    <location>
        <begin position="1"/>
        <end position="23"/>
    </location>
</feature>
<sequence>MPQSHPTPSAAIHGGSHQPPHTVLPAGSCDCHTHVFGPTDRYPLATDRQYTPGQARLEDMLRLHDQLGIERVVIVHPSPYGSDNSCTVDALLALGERGRGVAVIDEKTSDAQLQAMHDAGVRGVRINLETDGIHDPALATRQLRWAHERVKDLGWHLQIYTNLAVFASLEPALDQLSLPVVLDHFCRAQAALGPAQAHFGSLLQRVREGQVWVKLSAPHRISSVPDCADAAAMVQALIAANPDRLLWGSDWPHPGAAPGKPRQREVVENFNPIDDGRALDRLVEWINDPVTLKKILADNPAKLYDFKTT</sequence>
<feature type="domain" description="Amidohydrolase-related" evidence="2">
    <location>
        <begin position="29"/>
        <end position="306"/>
    </location>
</feature>
<evidence type="ECO:0000259" key="2">
    <source>
        <dbReference type="Pfam" id="PF04909"/>
    </source>
</evidence>
<comment type="caution">
    <text evidence="3">The sequence shown here is derived from an EMBL/GenBank/DDBJ whole genome shotgun (WGS) entry which is preliminary data.</text>
</comment>
<protein>
    <submittedName>
        <fullName evidence="3">Hydrolase</fullName>
    </submittedName>
</protein>
<dbReference type="InterPro" id="IPR006680">
    <property type="entry name" value="Amidohydro-rel"/>
</dbReference>
<dbReference type="InterPro" id="IPR032466">
    <property type="entry name" value="Metal_Hydrolase"/>
</dbReference>
<accession>A0A916WME9</accession>
<dbReference type="RefSeq" id="WP_188709913.1">
    <property type="nucleotide sequence ID" value="NZ_BMIG01000018.1"/>
</dbReference>
<dbReference type="Proteomes" id="UP000620596">
    <property type="component" value="Unassembled WGS sequence"/>
</dbReference>
<name>A0A916WME9_9BURK</name>
<dbReference type="InterPro" id="IPR052358">
    <property type="entry name" value="Aro_Compnd_Degr_Hydrolases"/>
</dbReference>
<evidence type="ECO:0000313" key="3">
    <source>
        <dbReference type="EMBL" id="GGB12034.1"/>
    </source>
</evidence>
<dbReference type="Pfam" id="PF04909">
    <property type="entry name" value="Amidohydro_2"/>
    <property type="match status" value="1"/>
</dbReference>
<reference evidence="3" key="2">
    <citation type="submission" date="2020-09" db="EMBL/GenBank/DDBJ databases">
        <authorList>
            <person name="Sun Q."/>
            <person name="Zhou Y."/>
        </authorList>
    </citation>
    <scope>NUCLEOTIDE SEQUENCE</scope>
    <source>
        <strain evidence="3">CGMCC 1.15322</strain>
    </source>
</reference>
<dbReference type="GO" id="GO:0016787">
    <property type="term" value="F:hydrolase activity"/>
    <property type="evidence" value="ECO:0007669"/>
    <property type="project" value="UniProtKB-KW"/>
</dbReference>
<gene>
    <name evidence="3" type="ORF">GCM10011496_36140</name>
</gene>
<organism evidence="3 4">
    <name type="scientific">Polaromonas eurypsychrophila</name>
    <dbReference type="NCBI Taxonomy" id="1614635"/>
    <lineage>
        <taxon>Bacteria</taxon>
        <taxon>Pseudomonadati</taxon>
        <taxon>Pseudomonadota</taxon>
        <taxon>Betaproteobacteria</taxon>
        <taxon>Burkholderiales</taxon>
        <taxon>Comamonadaceae</taxon>
        <taxon>Polaromonas</taxon>
    </lineage>
</organism>